<evidence type="ECO:0000256" key="6">
    <source>
        <dbReference type="HAMAP-Rule" id="MF_00073"/>
    </source>
</evidence>
<dbReference type="GO" id="GO:0003723">
    <property type="term" value="F:RNA binding"/>
    <property type="evidence" value="ECO:0007669"/>
    <property type="project" value="UniProtKB-UniRule"/>
</dbReference>
<comment type="function">
    <text evidence="6">Involved in transcription antitermination. Required for transcription of ribosomal RNA (rRNA) genes. Binds specifically to the boxA antiterminator sequence of the ribosomal RNA (rrn) operons.</text>
</comment>
<dbReference type="GO" id="GO:0031564">
    <property type="term" value="P:transcription antitermination"/>
    <property type="evidence" value="ECO:0007669"/>
    <property type="project" value="UniProtKB-KW"/>
</dbReference>
<dbReference type="Proteomes" id="UP000029492">
    <property type="component" value="Chromosome"/>
</dbReference>
<dbReference type="EMBL" id="CP003811">
    <property type="protein sequence ID" value="AIQ92299.1"/>
    <property type="molecule type" value="Genomic_DNA"/>
</dbReference>
<dbReference type="InterPro" id="IPR006027">
    <property type="entry name" value="NusB_RsmB_TIM44"/>
</dbReference>
<feature type="region of interest" description="Disordered" evidence="7">
    <location>
        <begin position="166"/>
        <end position="207"/>
    </location>
</feature>
<dbReference type="GeneID" id="96607069"/>
<dbReference type="KEGG" id="mor:MOC_4544"/>
<organism evidence="9 10">
    <name type="scientific">Methylobacterium oryzae CBMB20</name>
    <dbReference type="NCBI Taxonomy" id="693986"/>
    <lineage>
        <taxon>Bacteria</taxon>
        <taxon>Pseudomonadati</taxon>
        <taxon>Pseudomonadota</taxon>
        <taxon>Alphaproteobacteria</taxon>
        <taxon>Hyphomicrobiales</taxon>
        <taxon>Methylobacteriaceae</taxon>
        <taxon>Methylobacterium</taxon>
    </lineage>
</organism>
<accession>A0A089QCI8</accession>
<dbReference type="InterPro" id="IPR035926">
    <property type="entry name" value="NusB-like_sf"/>
</dbReference>
<keyword evidence="10" id="KW-1185">Reference proteome</keyword>
<dbReference type="Gene3D" id="1.10.940.10">
    <property type="entry name" value="NusB-like"/>
    <property type="match status" value="1"/>
</dbReference>
<evidence type="ECO:0000256" key="4">
    <source>
        <dbReference type="ARBA" id="ARBA00023015"/>
    </source>
</evidence>
<dbReference type="PANTHER" id="PTHR11078:SF3">
    <property type="entry name" value="ANTITERMINATION NUSB DOMAIN-CONTAINING PROTEIN"/>
    <property type="match status" value="1"/>
</dbReference>
<dbReference type="HOGENOM" id="CLU_087843_4_0_5"/>
<gene>
    <name evidence="6 9" type="primary">nusB</name>
    <name evidence="9" type="ORF">MOC_4544</name>
</gene>
<dbReference type="AlphaFoldDB" id="A0A089QCI8"/>
<evidence type="ECO:0000256" key="3">
    <source>
        <dbReference type="ARBA" id="ARBA00022884"/>
    </source>
</evidence>
<proteinExistence type="inferred from homology"/>
<evidence type="ECO:0000313" key="10">
    <source>
        <dbReference type="Proteomes" id="UP000029492"/>
    </source>
</evidence>
<evidence type="ECO:0000256" key="7">
    <source>
        <dbReference type="SAM" id="MobiDB-lite"/>
    </source>
</evidence>
<dbReference type="RefSeq" id="WP_051976213.1">
    <property type="nucleotide sequence ID" value="NZ_CP003811.1"/>
</dbReference>
<reference evidence="9 10" key="1">
    <citation type="journal article" date="2014" name="PLoS ONE">
        <title>Genome Information of Methylobacterium oryzae, a Plant-Probiotic Methylotroph in the Phyllosphere.</title>
        <authorList>
            <person name="Kwak M.J."/>
            <person name="Jeong H."/>
            <person name="Madhaiyan M."/>
            <person name="Lee Y."/>
            <person name="Sa T.M."/>
            <person name="Oh T.K."/>
            <person name="Kim J.F."/>
        </authorList>
    </citation>
    <scope>NUCLEOTIDE SEQUENCE [LARGE SCALE GENOMIC DNA]</scope>
    <source>
        <strain evidence="9 10">CBMB20</strain>
    </source>
</reference>
<dbReference type="NCBIfam" id="TIGR01951">
    <property type="entry name" value="nusB"/>
    <property type="match status" value="1"/>
</dbReference>
<feature type="domain" description="NusB/RsmB/TIM44" evidence="8">
    <location>
        <begin position="28"/>
        <end position="161"/>
    </location>
</feature>
<dbReference type="HAMAP" id="MF_00073">
    <property type="entry name" value="NusB"/>
    <property type="match status" value="1"/>
</dbReference>
<dbReference type="Pfam" id="PF01029">
    <property type="entry name" value="NusB"/>
    <property type="match status" value="1"/>
</dbReference>
<evidence type="ECO:0000256" key="5">
    <source>
        <dbReference type="ARBA" id="ARBA00023163"/>
    </source>
</evidence>
<comment type="similarity">
    <text evidence="1 6">Belongs to the NusB family.</text>
</comment>
<dbReference type="eggNOG" id="COG0781">
    <property type="taxonomic scope" value="Bacteria"/>
</dbReference>
<keyword evidence="2 6" id="KW-0889">Transcription antitermination</keyword>
<sequence length="207" mass="21884">MTGTTDTQPETGAEPAGKPAKISLRSGARLAVVQALYEMDISGKGVLDALAEFEAFWIGQEVDGIVHPPAETAFFRDLLRGTVEEQRAIDPKLDQALAQGWPLRRIEIVLRAILRAGAYELMFRRDVPAAAAISEYVDVAHSFYTADEPGLVNAVLDRLAREVRPGEVGAQKASGKPGSSKPLPGKSSVGKPSSGKPSAGKPPAGKA</sequence>
<evidence type="ECO:0000256" key="2">
    <source>
        <dbReference type="ARBA" id="ARBA00022814"/>
    </source>
</evidence>
<dbReference type="PANTHER" id="PTHR11078">
    <property type="entry name" value="N UTILIZATION SUBSTANCE PROTEIN B-RELATED"/>
    <property type="match status" value="1"/>
</dbReference>
<evidence type="ECO:0000259" key="8">
    <source>
        <dbReference type="Pfam" id="PF01029"/>
    </source>
</evidence>
<dbReference type="SUPFAM" id="SSF48013">
    <property type="entry name" value="NusB-like"/>
    <property type="match status" value="1"/>
</dbReference>
<keyword evidence="3 6" id="KW-0694">RNA-binding</keyword>
<dbReference type="GO" id="GO:0006353">
    <property type="term" value="P:DNA-templated transcription termination"/>
    <property type="evidence" value="ECO:0007669"/>
    <property type="project" value="UniProtKB-UniRule"/>
</dbReference>
<keyword evidence="5 6" id="KW-0804">Transcription</keyword>
<dbReference type="STRING" id="693986.MOC_4544"/>
<name>A0A089QCI8_9HYPH</name>
<feature type="compositionally biased region" description="Low complexity" evidence="7">
    <location>
        <begin position="169"/>
        <end position="207"/>
    </location>
</feature>
<evidence type="ECO:0000256" key="1">
    <source>
        <dbReference type="ARBA" id="ARBA00005952"/>
    </source>
</evidence>
<dbReference type="GO" id="GO:0005829">
    <property type="term" value="C:cytosol"/>
    <property type="evidence" value="ECO:0007669"/>
    <property type="project" value="TreeGrafter"/>
</dbReference>
<keyword evidence="4 6" id="KW-0805">Transcription regulation</keyword>
<evidence type="ECO:0000313" key="9">
    <source>
        <dbReference type="EMBL" id="AIQ92299.1"/>
    </source>
</evidence>
<protein>
    <recommendedName>
        <fullName evidence="6">Transcription antitermination protein NusB</fullName>
    </recommendedName>
    <alternativeName>
        <fullName evidence="6">Antitermination factor NusB</fullName>
    </alternativeName>
</protein>
<dbReference type="InterPro" id="IPR011605">
    <property type="entry name" value="NusB_fam"/>
</dbReference>